<dbReference type="Proteomes" id="UP000053317">
    <property type="component" value="Unassembled WGS sequence"/>
</dbReference>
<evidence type="ECO:0000259" key="3">
    <source>
        <dbReference type="PROSITE" id="PS50089"/>
    </source>
</evidence>
<dbReference type="EMBL" id="LCWF01000093">
    <property type="protein sequence ID" value="KKY20782.1"/>
    <property type="molecule type" value="Genomic_DNA"/>
</dbReference>
<feature type="compositionally biased region" description="Polar residues" evidence="2">
    <location>
        <begin position="488"/>
        <end position="498"/>
    </location>
</feature>
<evidence type="ECO:0000313" key="5">
    <source>
        <dbReference type="Proteomes" id="UP000053317"/>
    </source>
</evidence>
<protein>
    <submittedName>
        <fullName evidence="4">Putative e3 ubiquitin-protein ligase rbbp6</fullName>
    </submittedName>
</protein>
<organism evidence="4 5">
    <name type="scientific">Phaeomoniella chlamydospora</name>
    <name type="common">Phaeoacremonium chlamydosporum</name>
    <dbReference type="NCBI Taxonomy" id="158046"/>
    <lineage>
        <taxon>Eukaryota</taxon>
        <taxon>Fungi</taxon>
        <taxon>Dikarya</taxon>
        <taxon>Ascomycota</taxon>
        <taxon>Pezizomycotina</taxon>
        <taxon>Eurotiomycetes</taxon>
        <taxon>Chaetothyriomycetidae</taxon>
        <taxon>Phaeomoniellales</taxon>
        <taxon>Phaeomoniellaceae</taxon>
        <taxon>Phaeomoniella</taxon>
    </lineage>
</organism>
<feature type="region of interest" description="Disordered" evidence="2">
    <location>
        <begin position="467"/>
        <end position="498"/>
    </location>
</feature>
<feature type="region of interest" description="Disordered" evidence="2">
    <location>
        <begin position="373"/>
        <end position="419"/>
    </location>
</feature>
<feature type="region of interest" description="Disordered" evidence="2">
    <location>
        <begin position="152"/>
        <end position="231"/>
    </location>
</feature>
<keyword evidence="1" id="KW-0863">Zinc-finger</keyword>
<name>A0A0G2ECY0_PHACM</name>
<feature type="compositionally biased region" description="Low complexity" evidence="2">
    <location>
        <begin position="153"/>
        <end position="164"/>
    </location>
</feature>
<keyword evidence="5" id="KW-1185">Reference proteome</keyword>
<evidence type="ECO:0000313" key="4">
    <source>
        <dbReference type="EMBL" id="KKY20782.1"/>
    </source>
</evidence>
<keyword evidence="1" id="KW-0862">Zinc</keyword>
<dbReference type="Gene3D" id="3.30.40.10">
    <property type="entry name" value="Zinc/RING finger domain, C3HC4 (zinc finger)"/>
    <property type="match status" value="1"/>
</dbReference>
<feature type="compositionally biased region" description="Low complexity" evidence="2">
    <location>
        <begin position="573"/>
        <end position="588"/>
    </location>
</feature>
<reference evidence="4 5" key="1">
    <citation type="submission" date="2015-05" db="EMBL/GenBank/DDBJ databases">
        <title>Distinctive expansion of gene families associated with plant cell wall degradation and secondary metabolism in the genomes of grapevine trunk pathogens.</title>
        <authorList>
            <person name="Lawrence D.P."/>
            <person name="Travadon R."/>
            <person name="Rolshausen P.E."/>
            <person name="Baumgartner K."/>
        </authorList>
    </citation>
    <scope>NUCLEOTIDE SEQUENCE [LARGE SCALE GENOMIC DNA]</scope>
    <source>
        <strain evidence="4">UCRPC4</strain>
    </source>
</reference>
<proteinExistence type="predicted"/>
<feature type="region of interest" description="Disordered" evidence="2">
    <location>
        <begin position="522"/>
        <end position="607"/>
    </location>
</feature>
<feature type="region of interest" description="Disordered" evidence="2">
    <location>
        <begin position="825"/>
        <end position="864"/>
    </location>
</feature>
<evidence type="ECO:0000256" key="2">
    <source>
        <dbReference type="SAM" id="MobiDB-lite"/>
    </source>
</evidence>
<feature type="compositionally biased region" description="Low complexity" evidence="2">
    <location>
        <begin position="535"/>
        <end position="554"/>
    </location>
</feature>
<dbReference type="PROSITE" id="PS50089">
    <property type="entry name" value="ZF_RING_2"/>
    <property type="match status" value="1"/>
</dbReference>
<comment type="caution">
    <text evidence="4">The sequence shown here is derived from an EMBL/GenBank/DDBJ whole genome shotgun (WGS) entry which is preliminary data.</text>
</comment>
<evidence type="ECO:0000256" key="1">
    <source>
        <dbReference type="PROSITE-ProRule" id="PRU00175"/>
    </source>
</evidence>
<dbReference type="OrthoDB" id="106784at2759"/>
<dbReference type="AlphaFoldDB" id="A0A0G2ECY0"/>
<reference evidence="4 5" key="2">
    <citation type="submission" date="2015-05" db="EMBL/GenBank/DDBJ databases">
        <authorList>
            <person name="Morales-Cruz A."/>
            <person name="Amrine K.C."/>
            <person name="Cantu D."/>
        </authorList>
    </citation>
    <scope>NUCLEOTIDE SEQUENCE [LARGE SCALE GENOMIC DNA]</scope>
    <source>
        <strain evidence="4">UCRPC4</strain>
    </source>
</reference>
<dbReference type="InterPro" id="IPR001841">
    <property type="entry name" value="Znf_RING"/>
</dbReference>
<accession>A0A0G2ECY0</accession>
<sequence>MATPDNTGLTLDVVSSLDMNEVPNKLKCAICSKLALNAFKLPCCAQSICESCQSSLQESCPVCEHSPLSPDLCVPHKALRNTIKAYLKTAEKRLAEEKSRAIKAQGQAAPDAEDPAKPDPSPQETPNIKREESAQPVDVPIEVSGPAVEDDAAPATIAPDDPQPSIEQPDDPEYLRKPGQVASEEGDYALPRNGEVSEQPVRQGDEARSNSLAPDSSKPPDTFQQNGMAFGVGGNMPNGMMGMGGNMDYNPMMQMMSNGMMNGMNMNVIGMPGVGMDTMSQGMFGGFGQGMDMNQMNGMNMGFDPLGGQGMFGWNGQNNMWNGQPNGMNSNFGSNPGFGYNMNNQGNFQQNQYPYNNFQHGYRGQGYMRGRGRGRGPYGWRGQNGHGSHMHGDHSNYSQHPYQQQPQSASGNQTEYQVENGSTLTEDQMKHIDDGLAPGGQEETNEALGISSEAPAKFDTDVPEDTIMGESRTPNGADGMNGAEETTRSNPVVSTTQTADVNGVESNAVEACTKLQGTVAMPPPGAPIGPSAQFGRGNQNPGSRGRGSGRFATRGRGGFGVTPPTGPSGHGVPGAPTGPKGAPTGPKALRQDTTVSRDVPKETNDGFHIMGRASTTAKTKHDGDRSDYAETVIARNLVLDLDRERLHATARIDNGIMIPEKHQIRDEMTTNPNVLKKTLITIVIKTGTDINIDHPTDHIDAVTKKLTITQKSWSHRMKNEKRLKTLTRRAEQAAIVDIKTEIETENERDPVDTEAIIIEKIVTVIENDQDGTGTTTTIPMTLKSTQRTGTTTTTTMTTTLAIAPPAVKNGNIKIMTLIHGSYRHQNPLKTPTPLNAKPGTENGCSKNNKGEKPRRKPTAKGEGNRGLITGVAIIIAMDIVAARGEESVTNTRMRKVL</sequence>
<feature type="compositionally biased region" description="Gly residues" evidence="2">
    <location>
        <begin position="373"/>
        <end position="385"/>
    </location>
</feature>
<dbReference type="GO" id="GO:0008270">
    <property type="term" value="F:zinc ion binding"/>
    <property type="evidence" value="ECO:0007669"/>
    <property type="project" value="UniProtKB-KW"/>
</dbReference>
<dbReference type="CDD" id="cd16620">
    <property type="entry name" value="vRING-HC-C4C4_RBBP6"/>
    <property type="match status" value="1"/>
</dbReference>
<keyword evidence="1" id="KW-0479">Metal-binding</keyword>
<feature type="domain" description="RING-type" evidence="3">
    <location>
        <begin position="28"/>
        <end position="64"/>
    </location>
</feature>
<feature type="compositionally biased region" description="Polar residues" evidence="2">
    <location>
        <begin position="408"/>
        <end position="419"/>
    </location>
</feature>
<feature type="region of interest" description="Disordered" evidence="2">
    <location>
        <begin position="98"/>
        <end position="137"/>
    </location>
</feature>
<dbReference type="InterPro" id="IPR013083">
    <property type="entry name" value="Znf_RING/FYVE/PHD"/>
</dbReference>
<dbReference type="SUPFAM" id="SSF57850">
    <property type="entry name" value="RING/U-box"/>
    <property type="match status" value="1"/>
</dbReference>
<feature type="compositionally biased region" description="Low complexity" evidence="2">
    <location>
        <begin position="395"/>
        <end position="407"/>
    </location>
</feature>
<gene>
    <name evidence="4" type="ORF">UCRPC4_g04054</name>
</gene>